<organism evidence="4 5">
    <name type="scientific">Adineta ricciae</name>
    <name type="common">Rotifer</name>
    <dbReference type="NCBI Taxonomy" id="249248"/>
    <lineage>
        <taxon>Eukaryota</taxon>
        <taxon>Metazoa</taxon>
        <taxon>Spiralia</taxon>
        <taxon>Gnathifera</taxon>
        <taxon>Rotifera</taxon>
        <taxon>Eurotatoria</taxon>
        <taxon>Bdelloidea</taxon>
        <taxon>Adinetida</taxon>
        <taxon>Adinetidae</taxon>
        <taxon>Adineta</taxon>
    </lineage>
</organism>
<dbReference type="EMBL" id="CAJNOJ010000249">
    <property type="protein sequence ID" value="CAF1336589.1"/>
    <property type="molecule type" value="Genomic_DNA"/>
</dbReference>
<dbReference type="OrthoDB" id="5946976at2759"/>
<dbReference type="GO" id="GO:0008061">
    <property type="term" value="F:chitin binding"/>
    <property type="evidence" value="ECO:0007669"/>
    <property type="project" value="InterPro"/>
</dbReference>
<feature type="signal peptide" evidence="1">
    <location>
        <begin position="1"/>
        <end position="18"/>
    </location>
</feature>
<dbReference type="PANTHER" id="PTHR43319:SF3">
    <property type="entry name" value="BETA-LACTAMASE-RELATED DOMAIN-CONTAINING PROTEIN"/>
    <property type="match status" value="1"/>
</dbReference>
<dbReference type="InterPro" id="IPR012338">
    <property type="entry name" value="Beta-lactam/transpept-like"/>
</dbReference>
<accession>A0A815HSC6</accession>
<dbReference type="Pfam" id="PF00144">
    <property type="entry name" value="Beta-lactamase"/>
    <property type="match status" value="1"/>
</dbReference>
<comment type="caution">
    <text evidence="4">The sequence shown here is derived from an EMBL/GenBank/DDBJ whole genome shotgun (WGS) entry which is preliminary data.</text>
</comment>
<dbReference type="SMART" id="SM00494">
    <property type="entry name" value="ChtBD2"/>
    <property type="match status" value="1"/>
</dbReference>
<dbReference type="SUPFAM" id="SSF56601">
    <property type="entry name" value="beta-lactamase/transpeptidase-like"/>
    <property type="match status" value="1"/>
</dbReference>
<protein>
    <recommendedName>
        <fullName evidence="2">Chitin-binding type-2 domain-containing protein</fullName>
    </recommendedName>
</protein>
<dbReference type="InterPro" id="IPR001466">
    <property type="entry name" value="Beta-lactam-related"/>
</dbReference>
<proteinExistence type="predicted"/>
<dbReference type="InterPro" id="IPR002557">
    <property type="entry name" value="Chitin-bd_dom"/>
</dbReference>
<evidence type="ECO:0000313" key="3">
    <source>
        <dbReference type="EMBL" id="CAF1336589.1"/>
    </source>
</evidence>
<feature type="domain" description="Chitin-binding type-2" evidence="2">
    <location>
        <begin position="351"/>
        <end position="408"/>
    </location>
</feature>
<evidence type="ECO:0000313" key="4">
    <source>
        <dbReference type="EMBL" id="CAF1354441.1"/>
    </source>
</evidence>
<dbReference type="GO" id="GO:0005576">
    <property type="term" value="C:extracellular region"/>
    <property type="evidence" value="ECO:0007669"/>
    <property type="project" value="InterPro"/>
</dbReference>
<dbReference type="EMBL" id="CAJNOR010002900">
    <property type="protein sequence ID" value="CAF1354441.1"/>
    <property type="molecule type" value="Genomic_DNA"/>
</dbReference>
<name>A0A815HSC6_ADIRI</name>
<keyword evidence="5" id="KW-1185">Reference proteome</keyword>
<evidence type="ECO:0000313" key="5">
    <source>
        <dbReference type="Proteomes" id="UP000663828"/>
    </source>
</evidence>
<evidence type="ECO:0000259" key="2">
    <source>
        <dbReference type="SMART" id="SM00494"/>
    </source>
</evidence>
<feature type="chain" id="PRO_5035687020" description="Chitin-binding type-2 domain-containing protein" evidence="1">
    <location>
        <begin position="19"/>
        <end position="559"/>
    </location>
</feature>
<dbReference type="Proteomes" id="UP000663828">
    <property type="component" value="Unassembled WGS sequence"/>
</dbReference>
<dbReference type="PANTHER" id="PTHR43319">
    <property type="entry name" value="BETA-LACTAMASE-RELATED"/>
    <property type="match status" value="1"/>
</dbReference>
<dbReference type="Gene3D" id="3.40.710.10">
    <property type="entry name" value="DD-peptidase/beta-lactamase superfamily"/>
    <property type="match status" value="1"/>
</dbReference>
<dbReference type="AlphaFoldDB" id="A0A815HSC6"/>
<evidence type="ECO:0000256" key="1">
    <source>
        <dbReference type="SAM" id="SignalP"/>
    </source>
</evidence>
<dbReference type="Pfam" id="PF01607">
    <property type="entry name" value="CBM_14"/>
    <property type="match status" value="1"/>
</dbReference>
<dbReference type="Proteomes" id="UP000663852">
    <property type="component" value="Unassembled WGS sequence"/>
</dbReference>
<reference evidence="4" key="1">
    <citation type="submission" date="2021-02" db="EMBL/GenBank/DDBJ databases">
        <authorList>
            <person name="Nowell W R."/>
        </authorList>
    </citation>
    <scope>NUCLEOTIDE SEQUENCE</scope>
</reference>
<dbReference type="InterPro" id="IPR036508">
    <property type="entry name" value="Chitin-bd_dom_sf"/>
</dbReference>
<keyword evidence="1" id="KW-0732">Signal</keyword>
<gene>
    <name evidence="3" type="ORF">EDS130_LOCUS32494</name>
    <name evidence="4" type="ORF">XAT740_LOCUS31664</name>
</gene>
<dbReference type="SUPFAM" id="SSF57625">
    <property type="entry name" value="Invertebrate chitin-binding proteins"/>
    <property type="match status" value="1"/>
</dbReference>
<dbReference type="InterPro" id="IPR052907">
    <property type="entry name" value="Beta-lactamase/esterase"/>
</dbReference>
<sequence length="559" mass="62668">MNYLIYTYFLLIVKVILSCQTKLKISGTVDNGWEFVRERFQENFEQQRELGASIAVYYQGKLVVDLYGGWFNRSRLKSYENDTLQLVFSASKGLVAATVALCVQRGLLNYSELVIKYWPEYGQNDKGNTTVADIMSHRAGLPLDSGMVEDYYNWTGMVHYLEQGQPLWTPGSKHGYHAVTYGWLAGELVRRVDPKKRSLGQFIREEIAQPLDIEFYIGLPSVEDYRVSLLDIKPIDDGSNNTLVEPYSKFNEKAFRQAEIPAANGVTNARSIARLYASLIGDVDDKKRYKRLLNDDIFRQATTSNTPENELDYLLNITTNLSMGFFIMNEMFSLFGHEVFGHLGAGGSIGLAVPSKNLSFASDGMFENIDDPSTFWHCSNGLNYLKSCPAPLVWSQQLQQCSWRVDPPVVVTAASSPIPITATETLPITITTESDLPYQCSNYKSITDGTRRTTNKHVDAETDNTFFKSSPTWVRFEGDAGTRLANYSVPHGRCGSEGSGWVKYPTDPEVGETEIQTACFNWNGMSCIWPKKISVTNCGGFLVYALVAPSLSDARYCTI</sequence>